<dbReference type="PANTHER" id="PTHR11956">
    <property type="entry name" value="ARGINYL-TRNA SYNTHETASE"/>
    <property type="match status" value="1"/>
</dbReference>
<dbReference type="STRING" id="930992.A0A0C9Z4E5"/>
<evidence type="ECO:0008006" key="3">
    <source>
        <dbReference type="Google" id="ProtNLM"/>
    </source>
</evidence>
<protein>
    <recommendedName>
        <fullName evidence="3">Arginine--tRNA ligase</fullName>
    </recommendedName>
</protein>
<dbReference type="AlphaFoldDB" id="A0A0C9Z4E5"/>
<accession>A0A0C9Z4E5</accession>
<dbReference type="GO" id="GO:0006420">
    <property type="term" value="P:arginyl-tRNA aminoacylation"/>
    <property type="evidence" value="ECO:0007669"/>
    <property type="project" value="InterPro"/>
</dbReference>
<dbReference type="EMBL" id="KN836294">
    <property type="protein sequence ID" value="KIK32310.1"/>
    <property type="molecule type" value="Genomic_DNA"/>
</dbReference>
<reference evidence="1 2" key="1">
    <citation type="submission" date="2014-04" db="EMBL/GenBank/DDBJ databases">
        <authorList>
            <consortium name="DOE Joint Genome Institute"/>
            <person name="Kuo A."/>
            <person name="Ruytinx J."/>
            <person name="Rineau F."/>
            <person name="Colpaert J."/>
            <person name="Kohler A."/>
            <person name="Nagy L.G."/>
            <person name="Floudas D."/>
            <person name="Copeland A."/>
            <person name="Barry K.W."/>
            <person name="Cichocki N."/>
            <person name="Veneault-Fourrey C."/>
            <person name="LaButti K."/>
            <person name="Lindquist E.A."/>
            <person name="Lipzen A."/>
            <person name="Lundell T."/>
            <person name="Morin E."/>
            <person name="Murat C."/>
            <person name="Sun H."/>
            <person name="Tunlid A."/>
            <person name="Henrissat B."/>
            <person name="Grigoriev I.V."/>
            <person name="Hibbett D.S."/>
            <person name="Martin F."/>
            <person name="Nordberg H.P."/>
            <person name="Cantor M.N."/>
            <person name="Hua S.X."/>
        </authorList>
    </citation>
    <scope>NUCLEOTIDE SEQUENCE [LARGE SCALE GENOMIC DNA]</scope>
    <source>
        <strain evidence="1 2">UH-Slu-Lm8-n1</strain>
    </source>
</reference>
<dbReference type="Gene3D" id="1.10.730.10">
    <property type="entry name" value="Isoleucyl-tRNA Synthetase, Domain 1"/>
    <property type="match status" value="1"/>
</dbReference>
<reference evidence="2" key="2">
    <citation type="submission" date="2015-01" db="EMBL/GenBank/DDBJ databases">
        <title>Evolutionary Origins and Diversification of the Mycorrhizal Mutualists.</title>
        <authorList>
            <consortium name="DOE Joint Genome Institute"/>
            <consortium name="Mycorrhizal Genomics Consortium"/>
            <person name="Kohler A."/>
            <person name="Kuo A."/>
            <person name="Nagy L.G."/>
            <person name="Floudas D."/>
            <person name="Copeland A."/>
            <person name="Barry K.W."/>
            <person name="Cichocki N."/>
            <person name="Veneault-Fourrey C."/>
            <person name="LaButti K."/>
            <person name="Lindquist E.A."/>
            <person name="Lipzen A."/>
            <person name="Lundell T."/>
            <person name="Morin E."/>
            <person name="Murat C."/>
            <person name="Riley R."/>
            <person name="Ohm R."/>
            <person name="Sun H."/>
            <person name="Tunlid A."/>
            <person name="Henrissat B."/>
            <person name="Grigoriev I.V."/>
            <person name="Hibbett D.S."/>
            <person name="Martin F."/>
        </authorList>
    </citation>
    <scope>NUCLEOTIDE SEQUENCE [LARGE SCALE GENOMIC DNA]</scope>
    <source>
        <strain evidence="2">UH-Slu-Lm8-n1</strain>
    </source>
</reference>
<dbReference type="PANTHER" id="PTHR11956:SF11">
    <property type="entry name" value="ARGININE--TRNA LIGASE, MITOCHONDRIAL-RELATED"/>
    <property type="match status" value="1"/>
</dbReference>
<dbReference type="HOGENOM" id="CLU_2777591_0_0_1"/>
<proteinExistence type="predicted"/>
<organism evidence="1 2">
    <name type="scientific">Suillus luteus UH-Slu-Lm8-n1</name>
    <dbReference type="NCBI Taxonomy" id="930992"/>
    <lineage>
        <taxon>Eukaryota</taxon>
        <taxon>Fungi</taxon>
        <taxon>Dikarya</taxon>
        <taxon>Basidiomycota</taxon>
        <taxon>Agaricomycotina</taxon>
        <taxon>Agaricomycetes</taxon>
        <taxon>Agaricomycetidae</taxon>
        <taxon>Boletales</taxon>
        <taxon>Suillineae</taxon>
        <taxon>Suillaceae</taxon>
        <taxon>Suillus</taxon>
    </lineage>
</organism>
<evidence type="ECO:0000313" key="2">
    <source>
        <dbReference type="Proteomes" id="UP000054485"/>
    </source>
</evidence>
<dbReference type="GO" id="GO:0005524">
    <property type="term" value="F:ATP binding"/>
    <property type="evidence" value="ECO:0007669"/>
    <property type="project" value="InterPro"/>
</dbReference>
<evidence type="ECO:0000313" key="1">
    <source>
        <dbReference type="EMBL" id="KIK32310.1"/>
    </source>
</evidence>
<dbReference type="GO" id="GO:0005739">
    <property type="term" value="C:mitochondrion"/>
    <property type="evidence" value="ECO:0007669"/>
    <property type="project" value="TreeGrafter"/>
</dbReference>
<sequence>MAAKQINNYTFNWDRMLFFDGDTGPYLQYLHVRLTSMERKKRKIQSSSPYRLHPRLTLPLSRSPNIRFF</sequence>
<keyword evidence="2" id="KW-1185">Reference proteome</keyword>
<dbReference type="GO" id="GO:0004814">
    <property type="term" value="F:arginine-tRNA ligase activity"/>
    <property type="evidence" value="ECO:0007669"/>
    <property type="project" value="InterPro"/>
</dbReference>
<gene>
    <name evidence="1" type="ORF">CY34DRAFT_161844</name>
</gene>
<name>A0A0C9Z4E5_9AGAM</name>
<dbReference type="Proteomes" id="UP000054485">
    <property type="component" value="Unassembled WGS sequence"/>
</dbReference>
<dbReference type="GO" id="GO:0032543">
    <property type="term" value="P:mitochondrial translation"/>
    <property type="evidence" value="ECO:0007669"/>
    <property type="project" value="TreeGrafter"/>
</dbReference>
<dbReference type="OrthoDB" id="3258480at2759"/>
<dbReference type="InterPro" id="IPR001278">
    <property type="entry name" value="Arg-tRNA-ligase"/>
</dbReference>
<dbReference type="InParanoid" id="A0A0C9Z4E5"/>